<feature type="chain" id="PRO_5012528199" description="Uncharacterized protein TP-0789 domain-containing protein" evidence="1">
    <location>
        <begin position="23"/>
        <end position="247"/>
    </location>
</feature>
<accession>A0A1V4QFL0</accession>
<reference evidence="4" key="1">
    <citation type="submission" date="2017-01" db="EMBL/GenBank/DDBJ databases">
        <title>Novel pathways for hydrocarbon cycling and metabolic interdependencies in hydrothermal sediment communities.</title>
        <authorList>
            <person name="Dombrowski N."/>
            <person name="Seitz K."/>
            <person name="Teske A."/>
            <person name="Baker B."/>
        </authorList>
    </citation>
    <scope>NUCLEOTIDE SEQUENCE [LARGE SCALE GENOMIC DNA]</scope>
</reference>
<dbReference type="InterPro" id="IPR033399">
    <property type="entry name" value="TP_0789-like"/>
</dbReference>
<evidence type="ECO:0000259" key="2">
    <source>
        <dbReference type="Pfam" id="PF17131"/>
    </source>
</evidence>
<dbReference type="CDD" id="cd16329">
    <property type="entry name" value="LolA_like"/>
    <property type="match status" value="1"/>
</dbReference>
<evidence type="ECO:0000256" key="1">
    <source>
        <dbReference type="SAM" id="SignalP"/>
    </source>
</evidence>
<comment type="caution">
    <text evidence="3">The sequence shown here is derived from an EMBL/GenBank/DDBJ whole genome shotgun (WGS) entry which is preliminary data.</text>
</comment>
<dbReference type="AlphaFoldDB" id="A0A1V4QFL0"/>
<feature type="domain" description="Uncharacterized protein TP-0789" evidence="2">
    <location>
        <begin position="71"/>
        <end position="247"/>
    </location>
</feature>
<protein>
    <recommendedName>
        <fullName evidence="2">Uncharacterized protein TP-0789 domain-containing protein</fullName>
    </recommendedName>
</protein>
<feature type="signal peptide" evidence="1">
    <location>
        <begin position="1"/>
        <end position="22"/>
    </location>
</feature>
<dbReference type="EMBL" id="MUKB01000035">
    <property type="protein sequence ID" value="OPX18153.1"/>
    <property type="molecule type" value="Genomic_DNA"/>
</dbReference>
<evidence type="ECO:0000313" key="3">
    <source>
        <dbReference type="EMBL" id="OPX18153.1"/>
    </source>
</evidence>
<organism evidence="3 4">
    <name type="scientific">candidate division WOR-3 bacterium 4484_100</name>
    <dbReference type="NCBI Taxonomy" id="1936077"/>
    <lineage>
        <taxon>Bacteria</taxon>
        <taxon>Bacteria division WOR-3</taxon>
    </lineage>
</organism>
<dbReference type="Gene3D" id="2.50.20.10">
    <property type="entry name" value="Lipoprotein localisation LolA/LolB/LppX"/>
    <property type="match status" value="1"/>
</dbReference>
<keyword evidence="1" id="KW-0732">Signal</keyword>
<evidence type="ECO:0000313" key="4">
    <source>
        <dbReference type="Proteomes" id="UP000191663"/>
    </source>
</evidence>
<gene>
    <name evidence="3" type="ORF">BXT86_02695</name>
</gene>
<name>A0A1V4QFL0_UNCW3</name>
<dbReference type="Pfam" id="PF17131">
    <property type="entry name" value="LolA_like"/>
    <property type="match status" value="1"/>
</dbReference>
<dbReference type="Proteomes" id="UP000191663">
    <property type="component" value="Unassembled WGS sequence"/>
</dbReference>
<proteinExistence type="predicted"/>
<sequence>MQKKLITIIIGSIILLSGFASAQKPNAREIMDRVDMVINGPKDQKLIMELKLIDKNGDERVREIVMYQKGSNKRLSKFLSPADQKGIGFLSLPGGKMYLYLPAFQKIRRIAGHIKNNRFAGTDMTYEDMEAINYNEKWLPELNGEDEEHYILQLKPKENVSTAYKSMKIWVLKDKFFPTRIEYYNKTGKLIKILTREEIEKVDGYWVARKSTMENLKSGHKTLIILKQVKFDSGLSDDIFTKRYLRR</sequence>